<dbReference type="GO" id="GO:0008528">
    <property type="term" value="F:G protein-coupled peptide receptor activity"/>
    <property type="evidence" value="ECO:0007669"/>
    <property type="project" value="TreeGrafter"/>
</dbReference>
<dbReference type="PANTHER" id="PTHR24372">
    <property type="entry name" value="GLYCOPROTEIN HORMONE RECEPTOR"/>
    <property type="match status" value="1"/>
</dbReference>
<dbReference type="Gene3D" id="1.20.1070.10">
    <property type="entry name" value="Rhodopsin 7-helix transmembrane proteins"/>
    <property type="match status" value="1"/>
</dbReference>
<protein>
    <submittedName>
        <fullName evidence="2">Uncharacterized protein</fullName>
    </submittedName>
</protein>
<evidence type="ECO:0000313" key="2">
    <source>
        <dbReference type="EMBL" id="KAK7074925.1"/>
    </source>
</evidence>
<keyword evidence="1" id="KW-0812">Transmembrane</keyword>
<keyword evidence="1" id="KW-1133">Transmembrane helix</keyword>
<dbReference type="GO" id="GO:0007189">
    <property type="term" value="P:adenylate cyclase-activating G protein-coupled receptor signaling pathway"/>
    <property type="evidence" value="ECO:0007669"/>
    <property type="project" value="TreeGrafter"/>
</dbReference>
<evidence type="ECO:0000256" key="1">
    <source>
        <dbReference type="SAM" id="Phobius"/>
    </source>
</evidence>
<dbReference type="SUPFAM" id="SSF81321">
    <property type="entry name" value="Family A G protein-coupled receptor-like"/>
    <property type="match status" value="1"/>
</dbReference>
<sequence length="122" mass="13847">MVKFPLCYFAAELYAWVVVVLLPINSAINPFLYTFTTTKFRSHAKRILSDGASCRWPHRRDSGTMGESEVTRTSFLRTATYKLSNGRDVFHLNNGINQSIDETSVQDITKSKDDHITAETKV</sequence>
<dbReference type="GO" id="GO:0005886">
    <property type="term" value="C:plasma membrane"/>
    <property type="evidence" value="ECO:0007669"/>
    <property type="project" value="TreeGrafter"/>
</dbReference>
<organism evidence="2 3">
    <name type="scientific">Halocaridina rubra</name>
    <name type="common">Hawaiian red shrimp</name>
    <dbReference type="NCBI Taxonomy" id="373956"/>
    <lineage>
        <taxon>Eukaryota</taxon>
        <taxon>Metazoa</taxon>
        <taxon>Ecdysozoa</taxon>
        <taxon>Arthropoda</taxon>
        <taxon>Crustacea</taxon>
        <taxon>Multicrustacea</taxon>
        <taxon>Malacostraca</taxon>
        <taxon>Eumalacostraca</taxon>
        <taxon>Eucarida</taxon>
        <taxon>Decapoda</taxon>
        <taxon>Pleocyemata</taxon>
        <taxon>Caridea</taxon>
        <taxon>Atyoidea</taxon>
        <taxon>Atyidae</taxon>
        <taxon>Halocaridina</taxon>
    </lineage>
</organism>
<keyword evidence="3" id="KW-1185">Reference proteome</keyword>
<feature type="transmembrane region" description="Helical" evidence="1">
    <location>
        <begin position="13"/>
        <end position="36"/>
    </location>
</feature>
<name>A0AAN8WZ00_HALRR</name>
<dbReference type="PANTHER" id="PTHR24372:SF77">
    <property type="entry name" value="G-PROTEIN COUPLED RECEPTORS FAMILY 1 PROFILE DOMAIN-CONTAINING PROTEIN"/>
    <property type="match status" value="1"/>
</dbReference>
<dbReference type="EMBL" id="JAXCGZ010011409">
    <property type="protein sequence ID" value="KAK7074925.1"/>
    <property type="molecule type" value="Genomic_DNA"/>
</dbReference>
<proteinExistence type="predicted"/>
<gene>
    <name evidence="2" type="ORF">SK128_015443</name>
</gene>
<dbReference type="Proteomes" id="UP001381693">
    <property type="component" value="Unassembled WGS sequence"/>
</dbReference>
<dbReference type="AlphaFoldDB" id="A0AAN8WZ00"/>
<accession>A0AAN8WZ00</accession>
<reference evidence="2 3" key="1">
    <citation type="submission" date="2023-11" db="EMBL/GenBank/DDBJ databases">
        <title>Halocaridina rubra genome assembly.</title>
        <authorList>
            <person name="Smith C."/>
        </authorList>
    </citation>
    <scope>NUCLEOTIDE SEQUENCE [LARGE SCALE GENOMIC DNA]</scope>
    <source>
        <strain evidence="2">EP-1</strain>
        <tissue evidence="2">Whole</tissue>
    </source>
</reference>
<evidence type="ECO:0000313" key="3">
    <source>
        <dbReference type="Proteomes" id="UP001381693"/>
    </source>
</evidence>
<comment type="caution">
    <text evidence="2">The sequence shown here is derived from an EMBL/GenBank/DDBJ whole genome shotgun (WGS) entry which is preliminary data.</text>
</comment>
<dbReference type="GO" id="GO:0009755">
    <property type="term" value="P:hormone-mediated signaling pathway"/>
    <property type="evidence" value="ECO:0007669"/>
    <property type="project" value="TreeGrafter"/>
</dbReference>
<keyword evidence="1" id="KW-0472">Membrane</keyword>